<protein>
    <submittedName>
        <fullName evidence="3">Orotate phosphoribosyltransferase</fullName>
    </submittedName>
</protein>
<dbReference type="WBParaSite" id="GPUH_0000663801-mRNA-1">
    <property type="protein sequence ID" value="GPUH_0000663801-mRNA-1"/>
    <property type="gene ID" value="GPUH_0000663801"/>
</dbReference>
<dbReference type="EMBL" id="UYRT01015863">
    <property type="protein sequence ID" value="VDK55383.1"/>
    <property type="molecule type" value="Genomic_DNA"/>
</dbReference>
<evidence type="ECO:0000313" key="3">
    <source>
        <dbReference type="WBParaSite" id="GPUH_0000663801-mRNA-1"/>
    </source>
</evidence>
<dbReference type="AlphaFoldDB" id="A0A183DD38"/>
<name>A0A183DD38_9BILA</name>
<accession>A0A183DD38</accession>
<evidence type="ECO:0000313" key="1">
    <source>
        <dbReference type="EMBL" id="VDK55383.1"/>
    </source>
</evidence>
<reference evidence="3" key="1">
    <citation type="submission" date="2016-06" db="UniProtKB">
        <authorList>
            <consortium name="WormBaseParasite"/>
        </authorList>
    </citation>
    <scope>IDENTIFICATION</scope>
</reference>
<evidence type="ECO:0000313" key="2">
    <source>
        <dbReference type="Proteomes" id="UP000271098"/>
    </source>
</evidence>
<keyword evidence="2" id="KW-1185">Reference proteome</keyword>
<dbReference type="Proteomes" id="UP000271098">
    <property type="component" value="Unassembled WGS sequence"/>
</dbReference>
<organism evidence="3">
    <name type="scientific">Gongylonema pulchrum</name>
    <dbReference type="NCBI Taxonomy" id="637853"/>
    <lineage>
        <taxon>Eukaryota</taxon>
        <taxon>Metazoa</taxon>
        <taxon>Ecdysozoa</taxon>
        <taxon>Nematoda</taxon>
        <taxon>Chromadorea</taxon>
        <taxon>Rhabditida</taxon>
        <taxon>Spirurina</taxon>
        <taxon>Spiruromorpha</taxon>
        <taxon>Spiruroidea</taxon>
        <taxon>Gongylonematidae</taxon>
        <taxon>Gongylonema</taxon>
    </lineage>
</organism>
<gene>
    <name evidence="1" type="ORF">GPUH_LOCUS6630</name>
</gene>
<sequence length="47" mass="5723">MTVTLLADLKDKYELRGCEDVYRRYLDFMPEMIFYPWLEIGRICEVS</sequence>
<reference evidence="1 2" key="2">
    <citation type="submission" date="2018-11" db="EMBL/GenBank/DDBJ databases">
        <authorList>
            <consortium name="Pathogen Informatics"/>
        </authorList>
    </citation>
    <scope>NUCLEOTIDE SEQUENCE [LARGE SCALE GENOMIC DNA]</scope>
</reference>
<proteinExistence type="predicted"/>